<feature type="transmembrane region" description="Helical" evidence="7">
    <location>
        <begin position="136"/>
        <end position="159"/>
    </location>
</feature>
<evidence type="ECO:0000256" key="3">
    <source>
        <dbReference type="ARBA" id="ARBA00022692"/>
    </source>
</evidence>
<evidence type="ECO:0000259" key="8">
    <source>
        <dbReference type="PROSITE" id="PS50262"/>
    </source>
</evidence>
<keyword evidence="10" id="KW-1185">Reference proteome</keyword>
<keyword evidence="6" id="KW-0675">Receptor</keyword>
<feature type="transmembrane region" description="Helical" evidence="7">
    <location>
        <begin position="54"/>
        <end position="74"/>
    </location>
</feature>
<dbReference type="Proteomes" id="UP001159428">
    <property type="component" value="Unassembled WGS sequence"/>
</dbReference>
<dbReference type="PRINTS" id="PR00237">
    <property type="entry name" value="GPCRRHODOPSN"/>
</dbReference>
<keyword evidence="3 6" id="KW-0812">Transmembrane</keyword>
<dbReference type="InterPro" id="IPR000276">
    <property type="entry name" value="GPCR_Rhodpsn"/>
</dbReference>
<name>A0AAU9W6C0_9CNID</name>
<keyword evidence="4 7" id="KW-1133">Transmembrane helix</keyword>
<feature type="transmembrane region" description="Helical" evidence="7">
    <location>
        <begin position="22"/>
        <end position="42"/>
    </location>
</feature>
<keyword evidence="2" id="KW-1003">Cell membrane</keyword>
<evidence type="ECO:0000256" key="5">
    <source>
        <dbReference type="ARBA" id="ARBA00023136"/>
    </source>
</evidence>
<feature type="transmembrane region" description="Helical" evidence="7">
    <location>
        <begin position="94"/>
        <end position="115"/>
    </location>
</feature>
<evidence type="ECO:0000313" key="9">
    <source>
        <dbReference type="EMBL" id="CAH3105747.1"/>
    </source>
</evidence>
<comment type="subcellular location">
    <subcellularLocation>
        <location evidence="1">Cell membrane</location>
        <topology evidence="1">Multi-pass membrane protein</topology>
    </subcellularLocation>
</comment>
<dbReference type="GO" id="GO:0005886">
    <property type="term" value="C:plasma membrane"/>
    <property type="evidence" value="ECO:0007669"/>
    <property type="project" value="UniProtKB-SubCell"/>
</dbReference>
<dbReference type="EMBL" id="CALNXJ010000010">
    <property type="protein sequence ID" value="CAH3105747.1"/>
    <property type="molecule type" value="Genomic_DNA"/>
</dbReference>
<dbReference type="PROSITE" id="PS00237">
    <property type="entry name" value="G_PROTEIN_RECEP_F1_1"/>
    <property type="match status" value="1"/>
</dbReference>
<dbReference type="PANTHER" id="PTHR22750">
    <property type="entry name" value="G-PROTEIN COUPLED RECEPTOR"/>
    <property type="match status" value="1"/>
</dbReference>
<comment type="similarity">
    <text evidence="6">Belongs to the G-protein coupled receptor 1 family.</text>
</comment>
<gene>
    <name evidence="9" type="ORF">PMEA_00001491</name>
</gene>
<keyword evidence="6" id="KW-0297">G-protein coupled receptor</keyword>
<feature type="transmembrane region" description="Helical" evidence="7">
    <location>
        <begin position="256"/>
        <end position="276"/>
    </location>
</feature>
<evidence type="ECO:0000256" key="4">
    <source>
        <dbReference type="ARBA" id="ARBA00022989"/>
    </source>
</evidence>
<dbReference type="InterPro" id="IPR017452">
    <property type="entry name" value="GPCR_Rhodpsn_7TM"/>
</dbReference>
<protein>
    <recommendedName>
        <fullName evidence="8">G-protein coupled receptors family 1 profile domain-containing protein</fullName>
    </recommendedName>
</protein>
<evidence type="ECO:0000256" key="6">
    <source>
        <dbReference type="RuleBase" id="RU000688"/>
    </source>
</evidence>
<dbReference type="GO" id="GO:0004930">
    <property type="term" value="F:G protein-coupled receptor activity"/>
    <property type="evidence" value="ECO:0007669"/>
    <property type="project" value="UniProtKB-KW"/>
</dbReference>
<comment type="caution">
    <text evidence="9">The sequence shown here is derived from an EMBL/GenBank/DDBJ whole genome shotgun (WGS) entry which is preliminary data.</text>
</comment>
<accession>A0AAU9W6C0</accession>
<dbReference type="Gene3D" id="1.20.1070.10">
    <property type="entry name" value="Rhodopsin 7-helix transmembrane proteins"/>
    <property type="match status" value="1"/>
</dbReference>
<evidence type="ECO:0000256" key="7">
    <source>
        <dbReference type="SAM" id="Phobius"/>
    </source>
</evidence>
<evidence type="ECO:0000256" key="2">
    <source>
        <dbReference type="ARBA" id="ARBA00022475"/>
    </source>
</evidence>
<feature type="transmembrane region" description="Helical" evidence="7">
    <location>
        <begin position="165"/>
        <end position="186"/>
    </location>
</feature>
<sequence>MQYFPSAIEISDFRWTNFANCVLNIFLTYTAIMLNIMTIYAIRKTSTLSKTLRTLLLSLAVSDVGVGLFVQPFYSSLQVNWVQQSNPNCKTFTAFMIINITFSVASFMGVVAVSVDRFLAVHLHLRYQEFVTHKRVVAAILSNWLLGLFVSLMILWAPFSAQNLILSAAGVICFLLTAMINIKIYLVTRRHKVHMRSLQIQPRERIDEMGDFARQLKSAVSVFYIYIVFLLCYVPFYVCVAYIKIHGSSTTLKKCYLLSVTLVFLNSSLNPVIYCWKMKHIRQALMDSLKSISWNRN</sequence>
<keyword evidence="5 7" id="KW-0472">Membrane</keyword>
<dbReference type="PROSITE" id="PS50262">
    <property type="entry name" value="G_PROTEIN_RECEP_F1_2"/>
    <property type="match status" value="1"/>
</dbReference>
<dbReference type="CDD" id="cd00637">
    <property type="entry name" value="7tm_classA_rhodopsin-like"/>
    <property type="match status" value="1"/>
</dbReference>
<dbReference type="Pfam" id="PF00001">
    <property type="entry name" value="7tm_1"/>
    <property type="match status" value="1"/>
</dbReference>
<keyword evidence="6" id="KW-0807">Transducer</keyword>
<proteinExistence type="inferred from homology"/>
<dbReference type="AlphaFoldDB" id="A0AAU9W6C0"/>
<reference evidence="9 10" key="1">
    <citation type="submission" date="2022-05" db="EMBL/GenBank/DDBJ databases">
        <authorList>
            <consortium name="Genoscope - CEA"/>
            <person name="William W."/>
        </authorList>
    </citation>
    <scope>NUCLEOTIDE SEQUENCE [LARGE SCALE GENOMIC DNA]</scope>
</reference>
<dbReference type="SUPFAM" id="SSF81321">
    <property type="entry name" value="Family A G protein-coupled receptor-like"/>
    <property type="match status" value="1"/>
</dbReference>
<feature type="transmembrane region" description="Helical" evidence="7">
    <location>
        <begin position="223"/>
        <end position="244"/>
    </location>
</feature>
<evidence type="ECO:0000313" key="10">
    <source>
        <dbReference type="Proteomes" id="UP001159428"/>
    </source>
</evidence>
<evidence type="ECO:0000256" key="1">
    <source>
        <dbReference type="ARBA" id="ARBA00004651"/>
    </source>
</evidence>
<feature type="domain" description="G-protein coupled receptors family 1 profile" evidence="8">
    <location>
        <begin position="34"/>
        <end position="274"/>
    </location>
</feature>
<organism evidence="9 10">
    <name type="scientific">Pocillopora meandrina</name>
    <dbReference type="NCBI Taxonomy" id="46732"/>
    <lineage>
        <taxon>Eukaryota</taxon>
        <taxon>Metazoa</taxon>
        <taxon>Cnidaria</taxon>
        <taxon>Anthozoa</taxon>
        <taxon>Hexacorallia</taxon>
        <taxon>Scleractinia</taxon>
        <taxon>Astrocoeniina</taxon>
        <taxon>Pocilloporidae</taxon>
        <taxon>Pocillopora</taxon>
    </lineage>
</organism>